<dbReference type="RefSeq" id="WP_262433557.1">
    <property type="nucleotide sequence ID" value="NZ_JACRTF010000001.1"/>
</dbReference>
<dbReference type="AlphaFoldDB" id="A0A926F2U1"/>
<accession>A0A926F2U1</accession>
<sequence>MDFKSSVSSGCLQFKLQISGFIFKILFESYVGREELIRFGKDLEQMIRGKLKKYVIALLGEFWFIEFLVQEGELVELRERVSDV</sequence>
<comment type="caution">
    <text evidence="1">The sequence shown here is derived from an EMBL/GenBank/DDBJ whole genome shotgun (WGS) entry which is preliminary data.</text>
</comment>
<protein>
    <submittedName>
        <fullName evidence="1">Uncharacterized protein</fullName>
    </submittedName>
</protein>
<keyword evidence="2" id="KW-1185">Reference proteome</keyword>
<organism evidence="1 2">
    <name type="scientific">Jilunia laotingensis</name>
    <dbReference type="NCBI Taxonomy" id="2763675"/>
    <lineage>
        <taxon>Bacteria</taxon>
        <taxon>Pseudomonadati</taxon>
        <taxon>Bacteroidota</taxon>
        <taxon>Bacteroidia</taxon>
        <taxon>Bacteroidales</taxon>
        <taxon>Bacteroidaceae</taxon>
        <taxon>Jilunia</taxon>
    </lineage>
</organism>
<reference evidence="1" key="1">
    <citation type="submission" date="2020-08" db="EMBL/GenBank/DDBJ databases">
        <title>Genome public.</title>
        <authorList>
            <person name="Liu C."/>
            <person name="Sun Q."/>
        </authorList>
    </citation>
    <scope>NUCLEOTIDE SEQUENCE</scope>
    <source>
        <strain evidence="1">N12</strain>
    </source>
</reference>
<dbReference type="Proteomes" id="UP000651085">
    <property type="component" value="Unassembled WGS sequence"/>
</dbReference>
<name>A0A926F2U1_9BACT</name>
<gene>
    <name evidence="1" type="ORF">H8744_03685</name>
</gene>
<evidence type="ECO:0000313" key="1">
    <source>
        <dbReference type="EMBL" id="MBC8592356.1"/>
    </source>
</evidence>
<dbReference type="EMBL" id="JACRTF010000001">
    <property type="protein sequence ID" value="MBC8592356.1"/>
    <property type="molecule type" value="Genomic_DNA"/>
</dbReference>
<evidence type="ECO:0000313" key="2">
    <source>
        <dbReference type="Proteomes" id="UP000651085"/>
    </source>
</evidence>
<proteinExistence type="predicted"/>